<proteinExistence type="predicted"/>
<gene>
    <name evidence="2" type="ORF">F8388_006979</name>
</gene>
<keyword evidence="5" id="KW-1185">Reference proteome</keyword>
<evidence type="ECO:0000313" key="2">
    <source>
        <dbReference type="EMBL" id="KAF4364402.1"/>
    </source>
</evidence>
<accession>A0A7J6F139</accession>
<evidence type="ECO:0000256" key="1">
    <source>
        <dbReference type="SAM" id="MobiDB-lite"/>
    </source>
</evidence>
<feature type="region of interest" description="Disordered" evidence="1">
    <location>
        <begin position="16"/>
        <end position="76"/>
    </location>
</feature>
<dbReference type="PANTHER" id="PTHR38370:SF1">
    <property type="entry name" value="BETA-1,4-XYLOSIDASE"/>
    <property type="match status" value="1"/>
</dbReference>
<dbReference type="EMBL" id="UZAU01000010">
    <property type="status" value="NOT_ANNOTATED_CDS"/>
    <property type="molecule type" value="Genomic_DNA"/>
</dbReference>
<feature type="compositionally biased region" description="Basic residues" evidence="1">
    <location>
        <begin position="109"/>
        <end position="119"/>
    </location>
</feature>
<protein>
    <submittedName>
        <fullName evidence="2 3">Uncharacterized protein</fullName>
    </submittedName>
</protein>
<reference evidence="2 4" key="2">
    <citation type="journal article" date="2020" name="bioRxiv">
        <title>Sequence and annotation of 42 cannabis genomes reveals extensive copy number variation in cannabinoid synthesis and pathogen resistance genes.</title>
        <authorList>
            <person name="Mckernan K.J."/>
            <person name="Helbert Y."/>
            <person name="Kane L.T."/>
            <person name="Ebling H."/>
            <person name="Zhang L."/>
            <person name="Liu B."/>
            <person name="Eaton Z."/>
            <person name="Mclaughlin S."/>
            <person name="Kingan S."/>
            <person name="Baybayan P."/>
            <person name="Concepcion G."/>
            <person name="Jordan M."/>
            <person name="Riva A."/>
            <person name="Barbazuk W."/>
            <person name="Harkins T."/>
        </authorList>
    </citation>
    <scope>NUCLEOTIDE SEQUENCE [LARGE SCALE GENOMIC DNA]</scope>
    <source>
        <strain evidence="4">cv. Jamaican Lion 4</strain>
        <strain evidence="2">Mother</strain>
        <tissue evidence="2">Leaf</tissue>
    </source>
</reference>
<dbReference type="EMBL" id="JAATIP010000167">
    <property type="protein sequence ID" value="KAF4364402.1"/>
    <property type="molecule type" value="Genomic_DNA"/>
</dbReference>
<organism evidence="2 4">
    <name type="scientific">Cannabis sativa</name>
    <name type="common">Hemp</name>
    <name type="synonym">Marijuana</name>
    <dbReference type="NCBI Taxonomy" id="3483"/>
    <lineage>
        <taxon>Eukaryota</taxon>
        <taxon>Viridiplantae</taxon>
        <taxon>Streptophyta</taxon>
        <taxon>Embryophyta</taxon>
        <taxon>Tracheophyta</taxon>
        <taxon>Spermatophyta</taxon>
        <taxon>Magnoliopsida</taxon>
        <taxon>eudicotyledons</taxon>
        <taxon>Gunneridae</taxon>
        <taxon>Pentapetalae</taxon>
        <taxon>rosids</taxon>
        <taxon>fabids</taxon>
        <taxon>Rosales</taxon>
        <taxon>Cannabaceae</taxon>
        <taxon>Cannabis</taxon>
    </lineage>
</organism>
<dbReference type="Proteomes" id="UP000525078">
    <property type="component" value="Unassembled WGS sequence"/>
</dbReference>
<evidence type="ECO:0000313" key="4">
    <source>
        <dbReference type="Proteomes" id="UP000525078"/>
    </source>
</evidence>
<dbReference type="EnsemblPlants" id="evm.model.01.375">
    <property type="protein sequence ID" value="cds.evm.model.01.375"/>
    <property type="gene ID" value="evm.TU.01.375"/>
</dbReference>
<reference evidence="3" key="3">
    <citation type="submission" date="2021-03" db="UniProtKB">
        <authorList>
            <consortium name="EnsemblPlants"/>
        </authorList>
    </citation>
    <scope>IDENTIFICATION</scope>
</reference>
<feature type="region of interest" description="Disordered" evidence="1">
    <location>
        <begin position="88"/>
        <end position="119"/>
    </location>
</feature>
<reference evidence="3 5" key="1">
    <citation type="submission" date="2018-11" db="EMBL/GenBank/DDBJ databases">
        <authorList>
            <person name="Grassa J C."/>
        </authorList>
    </citation>
    <scope>NUCLEOTIDE SEQUENCE [LARGE SCALE GENOMIC DNA]</scope>
</reference>
<evidence type="ECO:0000313" key="3">
    <source>
        <dbReference type="EnsemblPlants" id="cds.evm.model.01.375"/>
    </source>
</evidence>
<dbReference type="OMA" id="YHLLMGQ"/>
<dbReference type="OrthoDB" id="1929722at2759"/>
<evidence type="ECO:0000313" key="5">
    <source>
        <dbReference type="Proteomes" id="UP000596661"/>
    </source>
</evidence>
<dbReference type="Gramene" id="evm.model.01.375">
    <property type="protein sequence ID" value="cds.evm.model.01.375"/>
    <property type="gene ID" value="evm.TU.01.375"/>
</dbReference>
<feature type="compositionally biased region" description="Polar residues" evidence="1">
    <location>
        <begin position="20"/>
        <end position="30"/>
    </location>
</feature>
<name>A0A7J6F139_CANSA</name>
<accession>A0A803NNV4</accession>
<dbReference type="PANTHER" id="PTHR38370">
    <property type="entry name" value="BETA-1,4-XYLOSIDASE"/>
    <property type="match status" value="1"/>
</dbReference>
<dbReference type="AlphaFoldDB" id="A0A7J6F139"/>
<dbReference type="Proteomes" id="UP000596661">
    <property type="component" value="Chromosome 1"/>
</dbReference>
<sequence length="119" mass="13625">MEGLIPYLLHALKKDKPRNSYRSFSDTSNRSYHRLSNESIHNLPEGSSHRRTRSEFQPPPALNFLEQRSRSYNNRGFPSPTLMAVVDDSKDSSPSFQTYNLGIDGSSGMRRKKINHVSK</sequence>